<dbReference type="InterPro" id="IPR010287">
    <property type="entry name" value="DUF892_YciF-like"/>
</dbReference>
<sequence length="164" mass="18550">MRLTSLNDLFIHQMKDLYNAEQQIMKALPEMINMVSSQQLRSALETHLQETQGQIQRLEQCFQLLGMNGNGEKCMAMEGIIKEAKEFMGHDADPEVMDAGIIACAQRVEHYEIAGYGTACTYAKFLGHQEVLDLLKEILNEEKMTDEKLTTIAETAVNSRAENH</sequence>
<comment type="caution">
    <text evidence="1">The sequence shown here is derived from an EMBL/GenBank/DDBJ whole genome shotgun (WGS) entry which is preliminary data.</text>
</comment>
<name>A0A3M9MSH2_9BACT</name>
<dbReference type="RefSeq" id="WP_123134318.1">
    <property type="nucleotide sequence ID" value="NZ_JBHMAD010000002.1"/>
</dbReference>
<evidence type="ECO:0000313" key="1">
    <source>
        <dbReference type="EMBL" id="RNI27853.1"/>
    </source>
</evidence>
<dbReference type="PANTHER" id="PTHR30565:SF9">
    <property type="entry name" value="PROTEIN YCIF"/>
    <property type="match status" value="1"/>
</dbReference>
<dbReference type="InterPro" id="IPR047114">
    <property type="entry name" value="YciF"/>
</dbReference>
<dbReference type="InterPro" id="IPR012347">
    <property type="entry name" value="Ferritin-like"/>
</dbReference>
<organism evidence="1 2">
    <name type="scientific">Rufibacter immobilis</name>
    <dbReference type="NCBI Taxonomy" id="1348778"/>
    <lineage>
        <taxon>Bacteria</taxon>
        <taxon>Pseudomonadati</taxon>
        <taxon>Bacteroidota</taxon>
        <taxon>Cytophagia</taxon>
        <taxon>Cytophagales</taxon>
        <taxon>Hymenobacteraceae</taxon>
        <taxon>Rufibacter</taxon>
    </lineage>
</organism>
<dbReference type="EMBL" id="RJJE01000017">
    <property type="protein sequence ID" value="RNI27853.1"/>
    <property type="molecule type" value="Genomic_DNA"/>
</dbReference>
<dbReference type="PANTHER" id="PTHR30565">
    <property type="entry name" value="PROTEIN YCIF"/>
    <property type="match status" value="1"/>
</dbReference>
<dbReference type="AlphaFoldDB" id="A0A3M9MSH2"/>
<evidence type="ECO:0000313" key="2">
    <source>
        <dbReference type="Proteomes" id="UP000271010"/>
    </source>
</evidence>
<protein>
    <submittedName>
        <fullName evidence="1">Ferritin-like domain-containing protein</fullName>
    </submittedName>
</protein>
<keyword evidence="2" id="KW-1185">Reference proteome</keyword>
<dbReference type="SUPFAM" id="SSF47240">
    <property type="entry name" value="Ferritin-like"/>
    <property type="match status" value="1"/>
</dbReference>
<dbReference type="InterPro" id="IPR009078">
    <property type="entry name" value="Ferritin-like_SF"/>
</dbReference>
<dbReference type="Gene3D" id="1.20.1260.10">
    <property type="match status" value="1"/>
</dbReference>
<dbReference type="CDD" id="cd07909">
    <property type="entry name" value="YciF"/>
    <property type="match status" value="1"/>
</dbReference>
<gene>
    <name evidence="1" type="ORF">EFA69_17300</name>
</gene>
<proteinExistence type="predicted"/>
<accession>A0A3M9MSH2</accession>
<dbReference type="Pfam" id="PF05974">
    <property type="entry name" value="DUF892"/>
    <property type="match status" value="1"/>
</dbReference>
<reference evidence="1 2" key="1">
    <citation type="submission" date="2018-11" db="EMBL/GenBank/DDBJ databases">
        <title>Rufibacter latericius sp. nov., isolated from water in Baiyang Lake.</title>
        <authorList>
            <person name="Yang Y."/>
        </authorList>
    </citation>
    <scope>NUCLEOTIDE SEQUENCE [LARGE SCALE GENOMIC DNA]</scope>
    <source>
        <strain evidence="1 2">MCC P1</strain>
    </source>
</reference>
<dbReference type="Proteomes" id="UP000271010">
    <property type="component" value="Unassembled WGS sequence"/>
</dbReference>
<dbReference type="OrthoDB" id="9795056at2"/>